<feature type="domain" description="TIM-barrel" evidence="2">
    <location>
        <begin position="16"/>
        <end position="279"/>
    </location>
</feature>
<dbReference type="Pfam" id="PF09370">
    <property type="entry name" value="PEP_hydrolase"/>
    <property type="match status" value="1"/>
</dbReference>
<accession>A0A7D8AFS7</accession>
<dbReference type="Proteomes" id="UP000515708">
    <property type="component" value="Chromosome"/>
</dbReference>
<dbReference type="SUPFAM" id="SSF51621">
    <property type="entry name" value="Phosphoenolpyruvate/pyruvate domain"/>
    <property type="match status" value="1"/>
</dbReference>
<dbReference type="PANTHER" id="PTHR31862:SF1">
    <property type="entry name" value="UPF0261 DOMAIN PROTEIN (AFU_ORTHOLOGUE AFUA_1G10120)"/>
    <property type="match status" value="1"/>
</dbReference>
<dbReference type="EMBL" id="CP043732">
    <property type="protein sequence ID" value="QMU97163.1"/>
    <property type="molecule type" value="Genomic_DNA"/>
</dbReference>
<dbReference type="Gene3D" id="3.20.20.70">
    <property type="entry name" value="Aldolase class I"/>
    <property type="match status" value="1"/>
</dbReference>
<keyword evidence="3" id="KW-0378">Hydrolase</keyword>
<dbReference type="GO" id="GO:0016787">
    <property type="term" value="F:hydrolase activity"/>
    <property type="evidence" value="ECO:0007669"/>
    <property type="project" value="UniProtKB-KW"/>
</dbReference>
<reference evidence="3 4" key="1">
    <citation type="journal article" date="2020" name="Front. Microbiol.">
        <title>Design of Bacterial Strain-Specific qPCR Assays Using NGS Data and Publicly Available Resources and Its Application to Track Biocontrol Strains.</title>
        <authorList>
            <person name="Hernandez I."/>
            <person name="Sant C."/>
            <person name="Martinez R."/>
            <person name="Fernandez C."/>
        </authorList>
    </citation>
    <scope>NUCLEOTIDE SEQUENCE [LARGE SCALE GENOMIC DNA]</scope>
    <source>
        <strain evidence="3 4">B24</strain>
    </source>
</reference>
<keyword evidence="3" id="KW-0670">Pyruvate</keyword>
<sequence>METPPMTVAQRFSRTEIIRRLRSEVDAGRPIIGAGCSSGLIARAAVAGGADLVIVYNTGRSRLAGLPTSATGNHANPTTMAMYREIANVVPDVPIVGGAEAADPTYLYDVPRLVDDYVRTGFDGVINFPTTGARNTHNPERDAVGLGVHRDYELVAAARAADTFTICYAYTEEQARGVTEAGADAIVPHVGWTTGGFVGAGASALELDAACERVQSFLEVARAVNPDVFVLSHGGPLEGADSTRYLYENTDAQGFLGASSVERLPVEAGIVETIHGFRQHRPRASRTTGTATNGEYA</sequence>
<organism evidence="3 4">
    <name type="scientific">Microbacterium esteraromaticum</name>
    <dbReference type="NCBI Taxonomy" id="57043"/>
    <lineage>
        <taxon>Bacteria</taxon>
        <taxon>Bacillati</taxon>
        <taxon>Actinomycetota</taxon>
        <taxon>Actinomycetes</taxon>
        <taxon>Micrococcales</taxon>
        <taxon>Microbacteriaceae</taxon>
        <taxon>Microbacterium</taxon>
    </lineage>
</organism>
<feature type="region of interest" description="Disordered" evidence="1">
    <location>
        <begin position="277"/>
        <end position="297"/>
    </location>
</feature>
<dbReference type="AlphaFoldDB" id="A0A7D8AFS7"/>
<evidence type="ECO:0000313" key="3">
    <source>
        <dbReference type="EMBL" id="QMU97163.1"/>
    </source>
</evidence>
<evidence type="ECO:0000313" key="4">
    <source>
        <dbReference type="Proteomes" id="UP000515708"/>
    </source>
</evidence>
<dbReference type="InterPro" id="IPR013785">
    <property type="entry name" value="Aldolase_TIM"/>
</dbReference>
<dbReference type="InterPro" id="IPR051353">
    <property type="entry name" value="Tobamovirus_resist_UPF0261"/>
</dbReference>
<evidence type="ECO:0000256" key="1">
    <source>
        <dbReference type="SAM" id="MobiDB-lite"/>
    </source>
</evidence>
<feature type="compositionally biased region" description="Polar residues" evidence="1">
    <location>
        <begin position="285"/>
        <end position="297"/>
    </location>
</feature>
<dbReference type="PANTHER" id="PTHR31862">
    <property type="entry name" value="UPF0261 DOMAIN PROTEIN (AFU_ORTHOLOGUE AFUA_1G10120)"/>
    <property type="match status" value="1"/>
</dbReference>
<protein>
    <submittedName>
        <fullName evidence="3">Phosphoenolpyruvate hydrolase family protein</fullName>
    </submittedName>
</protein>
<name>A0A7D8AFS7_9MICO</name>
<dbReference type="PIRSF" id="PIRSF034452">
    <property type="entry name" value="TIM-br_sig_trnsd"/>
    <property type="match status" value="1"/>
</dbReference>
<proteinExistence type="predicted"/>
<gene>
    <name evidence="3" type="ORF">FVO59_07950</name>
</gene>
<dbReference type="InterPro" id="IPR009215">
    <property type="entry name" value="TIM-br_IGPS-like"/>
</dbReference>
<evidence type="ECO:0000259" key="2">
    <source>
        <dbReference type="Pfam" id="PF09370"/>
    </source>
</evidence>
<dbReference type="InterPro" id="IPR015813">
    <property type="entry name" value="Pyrv/PenolPyrv_kinase-like_dom"/>
</dbReference>